<dbReference type="GO" id="GO:0015288">
    <property type="term" value="F:porin activity"/>
    <property type="evidence" value="ECO:0007669"/>
    <property type="project" value="UniProtKB-KW"/>
</dbReference>
<evidence type="ECO:0000256" key="11">
    <source>
        <dbReference type="ARBA" id="ARBA00023136"/>
    </source>
</evidence>
<evidence type="ECO:0000256" key="6">
    <source>
        <dbReference type="ARBA" id="ARBA00022692"/>
    </source>
</evidence>
<evidence type="ECO:0000313" key="19">
    <source>
        <dbReference type="Proteomes" id="UP000011910"/>
    </source>
</evidence>
<comment type="similarity">
    <text evidence="2">Belongs to the BexD/CtrA/VexA family.</text>
</comment>
<dbReference type="GO" id="GO:0006811">
    <property type="term" value="P:monoatomic ion transport"/>
    <property type="evidence" value="ECO:0007669"/>
    <property type="project" value="UniProtKB-KW"/>
</dbReference>
<keyword evidence="11 15" id="KW-0472">Membrane</keyword>
<evidence type="ECO:0000256" key="13">
    <source>
        <dbReference type="ARBA" id="ARBA00023237"/>
    </source>
</evidence>
<dbReference type="InterPro" id="IPR054765">
    <property type="entry name" value="SLBB_dom"/>
</dbReference>
<keyword evidence="9" id="KW-0406">Ion transport</keyword>
<keyword evidence="5" id="KW-0762">Sugar transport</keyword>
<dbReference type="GO" id="GO:0046930">
    <property type="term" value="C:pore complex"/>
    <property type="evidence" value="ECO:0007669"/>
    <property type="project" value="UniProtKB-KW"/>
</dbReference>
<name>M7N2E9_9BACT</name>
<dbReference type="EMBL" id="AODQ01000044">
    <property type="protein sequence ID" value="EMR02838.1"/>
    <property type="molecule type" value="Genomic_DNA"/>
</dbReference>
<evidence type="ECO:0000259" key="17">
    <source>
        <dbReference type="Pfam" id="PF22461"/>
    </source>
</evidence>
<organism evidence="18 19">
    <name type="scientific">Cesiribacter andamanensis AMV16</name>
    <dbReference type="NCBI Taxonomy" id="1279009"/>
    <lineage>
        <taxon>Bacteria</taxon>
        <taxon>Pseudomonadati</taxon>
        <taxon>Bacteroidota</taxon>
        <taxon>Cytophagia</taxon>
        <taxon>Cytophagales</taxon>
        <taxon>Cesiribacteraceae</taxon>
        <taxon>Cesiribacter</taxon>
    </lineage>
</organism>
<keyword evidence="13" id="KW-0998">Cell outer membrane</keyword>
<keyword evidence="10" id="KW-0626">Porin</keyword>
<keyword evidence="7" id="KW-0732">Signal</keyword>
<dbReference type="STRING" id="1279009.ADICEAN_02046"/>
<dbReference type="GO" id="GO:0009279">
    <property type="term" value="C:cell outer membrane"/>
    <property type="evidence" value="ECO:0007669"/>
    <property type="project" value="UniProtKB-SubCell"/>
</dbReference>
<evidence type="ECO:0000256" key="5">
    <source>
        <dbReference type="ARBA" id="ARBA00022597"/>
    </source>
</evidence>
<evidence type="ECO:0000256" key="9">
    <source>
        <dbReference type="ARBA" id="ARBA00023065"/>
    </source>
</evidence>
<reference evidence="18 19" key="1">
    <citation type="journal article" date="2013" name="Genome Announc.">
        <title>Draft Genome Sequence of Cesiribacter andamanensis Strain AMV16T, Isolated from a Soil Sample from a Mud Volcano in the Andaman Islands, India.</title>
        <authorList>
            <person name="Shivaji S."/>
            <person name="Ara S."/>
            <person name="Begum Z."/>
            <person name="Srinivas T.N."/>
            <person name="Singh A."/>
            <person name="Kumar Pinnaka A."/>
        </authorList>
    </citation>
    <scope>NUCLEOTIDE SEQUENCE [LARGE SCALE GENOMIC DNA]</scope>
    <source>
        <strain evidence="18 19">AMV16</strain>
    </source>
</reference>
<dbReference type="PANTHER" id="PTHR33619">
    <property type="entry name" value="POLYSACCHARIDE EXPORT PROTEIN GFCE-RELATED"/>
    <property type="match status" value="1"/>
</dbReference>
<evidence type="ECO:0000256" key="2">
    <source>
        <dbReference type="ARBA" id="ARBA00009450"/>
    </source>
</evidence>
<evidence type="ECO:0000256" key="3">
    <source>
        <dbReference type="ARBA" id="ARBA00022448"/>
    </source>
</evidence>
<evidence type="ECO:0000256" key="1">
    <source>
        <dbReference type="ARBA" id="ARBA00004571"/>
    </source>
</evidence>
<keyword evidence="19" id="KW-1185">Reference proteome</keyword>
<dbReference type="Pfam" id="PF22461">
    <property type="entry name" value="SLBB_2"/>
    <property type="match status" value="1"/>
</dbReference>
<evidence type="ECO:0000256" key="7">
    <source>
        <dbReference type="ARBA" id="ARBA00022729"/>
    </source>
</evidence>
<dbReference type="InterPro" id="IPR049712">
    <property type="entry name" value="Poly_export"/>
</dbReference>
<gene>
    <name evidence="18" type="ORF">ADICEAN_02046</name>
</gene>
<dbReference type="Pfam" id="PF02563">
    <property type="entry name" value="Poly_export"/>
    <property type="match status" value="1"/>
</dbReference>
<evidence type="ECO:0000256" key="8">
    <source>
        <dbReference type="ARBA" id="ARBA00023047"/>
    </source>
</evidence>
<dbReference type="RefSeq" id="WP_009195441.1">
    <property type="nucleotide sequence ID" value="NZ_AODQ01000044.1"/>
</dbReference>
<keyword evidence="4" id="KW-1134">Transmembrane beta strand</keyword>
<keyword evidence="3" id="KW-0813">Transport</keyword>
<keyword evidence="14" id="KW-0449">Lipoprotein</keyword>
<proteinExistence type="inferred from homology"/>
<sequence>MKTNLLYSLLVFVLIQSSCRVYRQDIMLQVKEETQKLKETEAERTYIIQHFDLLDVSVYTNNGERLVDPNAMLMRELAAGGSGGGGIGMQNMNLQNRPQYMVQENGEARLPMVGNIALAGLSLHQADSILAIAYSTYYKEPFVITRFLNKRVIVLGAAGGQVIPLENNQHVNLLEVLALAGGFEGTGKAHNIRLIRGNLDDPQVQIIDLSTIEGMRMASLQVQSGDIIYVEPIRRILPETIRDIGPVLGLVSSLITFTLFVITLGNNN</sequence>
<feature type="domain" description="Polysaccharide export protein N-terminal" evidence="16">
    <location>
        <begin position="42"/>
        <end position="144"/>
    </location>
</feature>
<evidence type="ECO:0000256" key="15">
    <source>
        <dbReference type="SAM" id="Phobius"/>
    </source>
</evidence>
<evidence type="ECO:0000259" key="16">
    <source>
        <dbReference type="Pfam" id="PF02563"/>
    </source>
</evidence>
<comment type="caution">
    <text evidence="18">The sequence shown here is derived from an EMBL/GenBank/DDBJ whole genome shotgun (WGS) entry which is preliminary data.</text>
</comment>
<evidence type="ECO:0000256" key="12">
    <source>
        <dbReference type="ARBA" id="ARBA00023139"/>
    </source>
</evidence>
<feature type="domain" description="SLBB" evidence="17">
    <location>
        <begin position="150"/>
        <end position="230"/>
    </location>
</feature>
<comment type="subcellular location">
    <subcellularLocation>
        <location evidence="1">Cell outer membrane</location>
        <topology evidence="1">Multi-pass membrane protein</topology>
    </subcellularLocation>
</comment>
<evidence type="ECO:0000256" key="4">
    <source>
        <dbReference type="ARBA" id="ARBA00022452"/>
    </source>
</evidence>
<dbReference type="Proteomes" id="UP000011910">
    <property type="component" value="Unassembled WGS sequence"/>
</dbReference>
<dbReference type="InterPro" id="IPR003715">
    <property type="entry name" value="Poly_export_N"/>
</dbReference>
<keyword evidence="12" id="KW-0564">Palmitate</keyword>
<keyword evidence="6 15" id="KW-0812">Transmembrane</keyword>
<dbReference type="AlphaFoldDB" id="M7N2E9"/>
<dbReference type="Gene3D" id="3.10.560.10">
    <property type="entry name" value="Outer membrane lipoprotein wza domain like"/>
    <property type="match status" value="1"/>
</dbReference>
<protein>
    <submittedName>
        <fullName evidence="18">Polysaccharide export protein EpsE</fullName>
    </submittedName>
</protein>
<feature type="transmembrane region" description="Helical" evidence="15">
    <location>
        <begin position="244"/>
        <end position="265"/>
    </location>
</feature>
<dbReference type="PANTHER" id="PTHR33619:SF3">
    <property type="entry name" value="POLYSACCHARIDE EXPORT PROTEIN GFCE-RELATED"/>
    <property type="match status" value="1"/>
</dbReference>
<evidence type="ECO:0000256" key="14">
    <source>
        <dbReference type="ARBA" id="ARBA00023288"/>
    </source>
</evidence>
<evidence type="ECO:0000256" key="10">
    <source>
        <dbReference type="ARBA" id="ARBA00023114"/>
    </source>
</evidence>
<accession>M7N2E9</accession>
<dbReference type="eggNOG" id="COG1596">
    <property type="taxonomic scope" value="Bacteria"/>
</dbReference>
<keyword evidence="8" id="KW-0625">Polysaccharide transport</keyword>
<dbReference type="GO" id="GO:0015159">
    <property type="term" value="F:polysaccharide transmembrane transporter activity"/>
    <property type="evidence" value="ECO:0007669"/>
    <property type="project" value="InterPro"/>
</dbReference>
<keyword evidence="15" id="KW-1133">Transmembrane helix</keyword>
<evidence type="ECO:0000313" key="18">
    <source>
        <dbReference type="EMBL" id="EMR02838.1"/>
    </source>
</evidence>